<organism evidence="2 3">
    <name type="scientific">Neolewinella lacunae</name>
    <dbReference type="NCBI Taxonomy" id="1517758"/>
    <lineage>
        <taxon>Bacteria</taxon>
        <taxon>Pseudomonadati</taxon>
        <taxon>Bacteroidota</taxon>
        <taxon>Saprospiria</taxon>
        <taxon>Saprospirales</taxon>
        <taxon>Lewinellaceae</taxon>
        <taxon>Neolewinella</taxon>
    </lineage>
</organism>
<dbReference type="InterPro" id="IPR001466">
    <property type="entry name" value="Beta-lactam-related"/>
</dbReference>
<dbReference type="PANTHER" id="PTHR46825:SF9">
    <property type="entry name" value="BETA-LACTAMASE-RELATED DOMAIN-CONTAINING PROTEIN"/>
    <property type="match status" value="1"/>
</dbReference>
<dbReference type="EMBL" id="JACSIT010000114">
    <property type="protein sequence ID" value="MBC6994936.1"/>
    <property type="molecule type" value="Genomic_DNA"/>
</dbReference>
<dbReference type="Gene3D" id="3.40.710.10">
    <property type="entry name" value="DD-peptidase/beta-lactamase superfamily"/>
    <property type="match status" value="1"/>
</dbReference>
<evidence type="ECO:0000313" key="3">
    <source>
        <dbReference type="Proteomes" id="UP000650081"/>
    </source>
</evidence>
<dbReference type="InterPro" id="IPR050491">
    <property type="entry name" value="AmpC-like"/>
</dbReference>
<name>A0A923PNI7_9BACT</name>
<dbReference type="Pfam" id="PF00144">
    <property type="entry name" value="Beta-lactamase"/>
    <property type="match status" value="1"/>
</dbReference>
<dbReference type="SUPFAM" id="SSF56601">
    <property type="entry name" value="beta-lactamase/transpeptidase-like"/>
    <property type="match status" value="1"/>
</dbReference>
<gene>
    <name evidence="2" type="ORF">H9S92_12225</name>
</gene>
<dbReference type="RefSeq" id="WP_187466996.1">
    <property type="nucleotide sequence ID" value="NZ_JAUFQK010000108.1"/>
</dbReference>
<comment type="caution">
    <text evidence="2">The sequence shown here is derived from an EMBL/GenBank/DDBJ whole genome shotgun (WGS) entry which is preliminary data.</text>
</comment>
<protein>
    <submittedName>
        <fullName evidence="2">Beta-lactamase family protein</fullName>
    </submittedName>
</protein>
<sequence>MSKIIIIGLLVILQNGVFSQNLVTLDGLLEIHHRDGFNGNVLYSRNDSIIFKGNYGFSNIEKQIPLIDESIFDLASLSKQFTALCIVQLIEKGKLSYSTKIDSIWNALPYRDITIEHLLRHQSGLPDYMDLISKKKYWSKSTIPLNSDIIEILSKNTIPLEFYPGTKSVYSNTGYAVLASVIEKVSGMKFEEYLEVNIFNPLEMNDSRVVRRIYKQDTDPKITTGYYRKGKRNKPNYLYDKRMKLYDGIVGDGMIHSTILDLIKWKKALKNNSLISQDSKEKMFSGDSISKSTGFGFGIQISEKLGKYVLHTGSWQGYVNFLLYILDTDEFVVILSNNEYEEYGELNTLLLKYGR</sequence>
<dbReference type="AlphaFoldDB" id="A0A923PNI7"/>
<dbReference type="PANTHER" id="PTHR46825">
    <property type="entry name" value="D-ALANYL-D-ALANINE-CARBOXYPEPTIDASE/ENDOPEPTIDASE AMPH"/>
    <property type="match status" value="1"/>
</dbReference>
<keyword evidence="3" id="KW-1185">Reference proteome</keyword>
<proteinExistence type="predicted"/>
<dbReference type="Proteomes" id="UP000650081">
    <property type="component" value="Unassembled WGS sequence"/>
</dbReference>
<dbReference type="InterPro" id="IPR012338">
    <property type="entry name" value="Beta-lactam/transpept-like"/>
</dbReference>
<evidence type="ECO:0000313" key="2">
    <source>
        <dbReference type="EMBL" id="MBC6994936.1"/>
    </source>
</evidence>
<evidence type="ECO:0000259" key="1">
    <source>
        <dbReference type="Pfam" id="PF00144"/>
    </source>
</evidence>
<reference evidence="2" key="1">
    <citation type="submission" date="2020-08" db="EMBL/GenBank/DDBJ databases">
        <title>Lewinella bacteria from marine environments.</title>
        <authorList>
            <person name="Zhong Y."/>
        </authorList>
    </citation>
    <scope>NUCLEOTIDE SEQUENCE</scope>
    <source>
        <strain evidence="2">KCTC 42187</strain>
    </source>
</reference>
<feature type="domain" description="Beta-lactamase-related" evidence="1">
    <location>
        <begin position="41"/>
        <end position="347"/>
    </location>
</feature>
<accession>A0A923PNI7</accession>